<evidence type="ECO:0000313" key="7">
    <source>
        <dbReference type="EMBL" id="SCY88920.1"/>
    </source>
</evidence>
<keyword evidence="3" id="KW-0479">Metal-binding</keyword>
<dbReference type="SMART" id="SM00729">
    <property type="entry name" value="Elp3"/>
    <property type="match status" value="1"/>
</dbReference>
<dbReference type="SFLD" id="SFLDG01095">
    <property type="entry name" value="Uncharacterised_Radical_SAM_Su"/>
    <property type="match status" value="1"/>
</dbReference>
<accession>A0A1G5JLZ6</accession>
<evidence type="ECO:0000256" key="4">
    <source>
        <dbReference type="ARBA" id="ARBA00023004"/>
    </source>
</evidence>
<evidence type="ECO:0000259" key="6">
    <source>
        <dbReference type="PROSITE" id="PS51918"/>
    </source>
</evidence>
<dbReference type="GO" id="GO:0003824">
    <property type="term" value="F:catalytic activity"/>
    <property type="evidence" value="ECO:0007669"/>
    <property type="project" value="InterPro"/>
</dbReference>
<evidence type="ECO:0000256" key="5">
    <source>
        <dbReference type="ARBA" id="ARBA00023014"/>
    </source>
</evidence>
<dbReference type="OrthoDB" id="9777636at2"/>
<name>A0A1G5JLZ6_9FIRM</name>
<dbReference type="InterPro" id="IPR007197">
    <property type="entry name" value="rSAM"/>
</dbReference>
<proteinExistence type="predicted"/>
<organism evidence="7 8">
    <name type="scientific">Alkaliphilus peptidifermentans DSM 18978</name>
    <dbReference type="NCBI Taxonomy" id="1120976"/>
    <lineage>
        <taxon>Bacteria</taxon>
        <taxon>Bacillati</taxon>
        <taxon>Bacillota</taxon>
        <taxon>Clostridia</taxon>
        <taxon>Peptostreptococcales</taxon>
        <taxon>Natronincolaceae</taxon>
        <taxon>Alkaliphilus</taxon>
    </lineage>
</organism>
<dbReference type="CDD" id="cd01335">
    <property type="entry name" value="Radical_SAM"/>
    <property type="match status" value="1"/>
</dbReference>
<dbReference type="EMBL" id="FMUS01000020">
    <property type="protein sequence ID" value="SCY88920.1"/>
    <property type="molecule type" value="Genomic_DNA"/>
</dbReference>
<evidence type="ECO:0000256" key="3">
    <source>
        <dbReference type="ARBA" id="ARBA00022723"/>
    </source>
</evidence>
<dbReference type="SFLD" id="SFLDS00029">
    <property type="entry name" value="Radical_SAM"/>
    <property type="match status" value="1"/>
</dbReference>
<dbReference type="Proteomes" id="UP000198636">
    <property type="component" value="Unassembled WGS sequence"/>
</dbReference>
<dbReference type="SFLD" id="SFLDG01082">
    <property type="entry name" value="B12-binding_domain_containing"/>
    <property type="match status" value="1"/>
</dbReference>
<protein>
    <submittedName>
        <fullName evidence="7">Fe-S oxidoreductase</fullName>
    </submittedName>
</protein>
<reference evidence="7 8" key="1">
    <citation type="submission" date="2016-10" db="EMBL/GenBank/DDBJ databases">
        <authorList>
            <person name="de Groot N.N."/>
        </authorList>
    </citation>
    <scope>NUCLEOTIDE SEQUENCE [LARGE SCALE GENOMIC DNA]</scope>
    <source>
        <strain evidence="7 8">DSM 18978</strain>
    </source>
</reference>
<feature type="domain" description="Radical SAM core" evidence="6">
    <location>
        <begin position="8"/>
        <end position="245"/>
    </location>
</feature>
<keyword evidence="8" id="KW-1185">Reference proteome</keyword>
<dbReference type="GO" id="GO:0051536">
    <property type="term" value="F:iron-sulfur cluster binding"/>
    <property type="evidence" value="ECO:0007669"/>
    <property type="project" value="UniProtKB-KW"/>
</dbReference>
<evidence type="ECO:0000313" key="8">
    <source>
        <dbReference type="Proteomes" id="UP000198636"/>
    </source>
</evidence>
<dbReference type="Pfam" id="PF04055">
    <property type="entry name" value="Radical_SAM"/>
    <property type="match status" value="1"/>
</dbReference>
<dbReference type="GO" id="GO:0046872">
    <property type="term" value="F:metal ion binding"/>
    <property type="evidence" value="ECO:0007669"/>
    <property type="project" value="UniProtKB-KW"/>
</dbReference>
<keyword evidence="4" id="KW-0408">Iron</keyword>
<comment type="cofactor">
    <cofactor evidence="1">
        <name>[4Fe-4S] cluster</name>
        <dbReference type="ChEBI" id="CHEBI:49883"/>
    </cofactor>
</comment>
<dbReference type="PANTHER" id="PTHR43409:SF4">
    <property type="entry name" value="RADICAL SAM SUPERFAMILY PROTEIN"/>
    <property type="match status" value="1"/>
</dbReference>
<dbReference type="RefSeq" id="WP_091545074.1">
    <property type="nucleotide sequence ID" value="NZ_FMUS01000020.1"/>
</dbReference>
<dbReference type="PROSITE" id="PS51918">
    <property type="entry name" value="RADICAL_SAM"/>
    <property type="match status" value="1"/>
</dbReference>
<evidence type="ECO:0000256" key="2">
    <source>
        <dbReference type="ARBA" id="ARBA00022691"/>
    </source>
</evidence>
<dbReference type="PANTHER" id="PTHR43409">
    <property type="entry name" value="ANAEROBIC MAGNESIUM-PROTOPORPHYRIN IX MONOMETHYL ESTER CYCLASE-RELATED"/>
    <property type="match status" value="1"/>
</dbReference>
<dbReference type="AlphaFoldDB" id="A0A1G5JLZ6"/>
<dbReference type="InterPro" id="IPR051198">
    <property type="entry name" value="BchE-like"/>
</dbReference>
<dbReference type="SUPFAM" id="SSF102114">
    <property type="entry name" value="Radical SAM enzymes"/>
    <property type="match status" value="1"/>
</dbReference>
<sequence>MYSYPLYRPPSEAKSLIIQVTEGCSHNRCRFCTMYKGKSFSVKPNTEIDEQINQLLQWDSTNDRVFLADGNVLCLKTDKLLEIINQVKKSFPNIKRISAYAGPRDLINKTNDELEAIYKAGITMLYVGIESGNDTILTGVDKGATKSEIIEGCLKAQKAGFTLSVMLISGLGGQRLYQKHAIDSAEVVNIIQPSYLSLLTLLIDDNGIEEDLNKAYGYTELSPKEVLEETLMFLKELNLNNTVFRMNHASNYLTLKGILNKDCQSLISKIEKAIEAGVYNDTYLRSL</sequence>
<dbReference type="InterPro" id="IPR006638">
    <property type="entry name" value="Elp3/MiaA/NifB-like_rSAM"/>
</dbReference>
<dbReference type="STRING" id="1120976.SAMN03080606_02896"/>
<dbReference type="Gene3D" id="3.20.20.70">
    <property type="entry name" value="Aldolase class I"/>
    <property type="match status" value="1"/>
</dbReference>
<gene>
    <name evidence="7" type="ORF">SAMN03080606_02896</name>
</gene>
<evidence type="ECO:0000256" key="1">
    <source>
        <dbReference type="ARBA" id="ARBA00001966"/>
    </source>
</evidence>
<keyword evidence="2" id="KW-0949">S-adenosyl-L-methionine</keyword>
<dbReference type="InterPro" id="IPR013785">
    <property type="entry name" value="Aldolase_TIM"/>
</dbReference>
<dbReference type="InterPro" id="IPR058240">
    <property type="entry name" value="rSAM_sf"/>
</dbReference>
<keyword evidence="5" id="KW-0411">Iron-sulfur</keyword>